<reference evidence="2 3" key="1">
    <citation type="journal article" date="2024" name="Int. J. Mol. Sci.">
        <title>Exploration of Alicyclobacillus spp. Genome in Search of Antibiotic Resistance.</title>
        <authorList>
            <person name="Bucka-Kolendo J."/>
            <person name="Kiousi D.E."/>
            <person name="Dekowska A."/>
            <person name="Mikolajczuk-Szczyrba A."/>
            <person name="Karadedos D.M."/>
            <person name="Michael P."/>
            <person name="Galanis A."/>
            <person name="Sokolowska B."/>
        </authorList>
    </citation>
    <scope>NUCLEOTIDE SEQUENCE [LARGE SCALE GENOMIC DNA]</scope>
    <source>
        <strain evidence="2 3">KKP 3000</strain>
    </source>
</reference>
<dbReference type="Proteomes" id="UP001579974">
    <property type="component" value="Unassembled WGS sequence"/>
</dbReference>
<dbReference type="Pfam" id="PF09527">
    <property type="entry name" value="ATPase_gene1"/>
    <property type="match status" value="1"/>
</dbReference>
<keyword evidence="3" id="KW-1185">Reference proteome</keyword>
<dbReference type="EMBL" id="JBDXSU010000008">
    <property type="protein sequence ID" value="MFB5191020.1"/>
    <property type="molecule type" value="Genomic_DNA"/>
</dbReference>
<name>A0ABV5AFH5_9BACL</name>
<accession>A0ABV5AFH5</accession>
<feature type="transmembrane region" description="Helical" evidence="1">
    <location>
        <begin position="57"/>
        <end position="79"/>
    </location>
</feature>
<keyword evidence="1" id="KW-1133">Transmembrane helix</keyword>
<evidence type="ECO:0000313" key="2">
    <source>
        <dbReference type="EMBL" id="MFB5191020.1"/>
    </source>
</evidence>
<evidence type="ECO:0000313" key="3">
    <source>
        <dbReference type="Proteomes" id="UP001579974"/>
    </source>
</evidence>
<sequence length="87" mass="9531">MCAFAKEQRPKSEKSRLKNQNPWKTFAVYSGATLQLAVCIVVFTFLGYRFAEQLHHVWLTVIGAILGVVVGGSGLAILAKQILGDKP</sequence>
<dbReference type="InterPro" id="IPR032820">
    <property type="entry name" value="ATPase_put"/>
</dbReference>
<feature type="transmembrane region" description="Helical" evidence="1">
    <location>
        <begin position="26"/>
        <end position="51"/>
    </location>
</feature>
<keyword evidence="1" id="KW-0812">Transmembrane</keyword>
<protein>
    <submittedName>
        <fullName evidence="2">AtpZ/AtpI family protein</fullName>
    </submittedName>
</protein>
<comment type="caution">
    <text evidence="2">The sequence shown here is derived from an EMBL/GenBank/DDBJ whole genome shotgun (WGS) entry which is preliminary data.</text>
</comment>
<gene>
    <name evidence="2" type="ORF">KKP3000_004516</name>
</gene>
<evidence type="ECO:0000256" key="1">
    <source>
        <dbReference type="SAM" id="Phobius"/>
    </source>
</evidence>
<keyword evidence="1" id="KW-0472">Membrane</keyword>
<proteinExistence type="predicted"/>
<organism evidence="2 3">
    <name type="scientific">Alicyclobacillus fastidiosus</name>
    <dbReference type="NCBI Taxonomy" id="392011"/>
    <lineage>
        <taxon>Bacteria</taxon>
        <taxon>Bacillati</taxon>
        <taxon>Bacillota</taxon>
        <taxon>Bacilli</taxon>
        <taxon>Bacillales</taxon>
        <taxon>Alicyclobacillaceae</taxon>
        <taxon>Alicyclobacillus</taxon>
    </lineage>
</organism>
<dbReference type="RefSeq" id="WP_275474562.1">
    <property type="nucleotide sequence ID" value="NZ_CP162940.1"/>
</dbReference>